<organism evidence="2 3">
    <name type="scientific">Chryseobacterium mucoviscidosis</name>
    <dbReference type="NCBI Taxonomy" id="1945581"/>
    <lineage>
        <taxon>Bacteria</taxon>
        <taxon>Pseudomonadati</taxon>
        <taxon>Bacteroidota</taxon>
        <taxon>Flavobacteriia</taxon>
        <taxon>Flavobacteriales</taxon>
        <taxon>Weeksellaceae</taxon>
        <taxon>Chryseobacterium group</taxon>
        <taxon>Chryseobacterium</taxon>
    </lineage>
</organism>
<gene>
    <name evidence="2" type="ORF">B0E34_16400</name>
</gene>
<dbReference type="AlphaFoldDB" id="A0A202BWN9"/>
<evidence type="ECO:0000256" key="1">
    <source>
        <dbReference type="SAM" id="MobiDB-lite"/>
    </source>
</evidence>
<keyword evidence="3" id="KW-1185">Reference proteome</keyword>
<protein>
    <submittedName>
        <fullName evidence="2">Uncharacterized protein</fullName>
    </submittedName>
</protein>
<sequence length="435" mass="48510">MKVLEGSFKMVQIVQKDGFAGLWEHVKDQFADIKATVMDTIIDIIKTEAIQAGIKFILGLLTPAGAFVKAAMMIIDLVKFFIQKAAQIMELVKAITEGIKAIASGNVAAVAKAIENALGRAIPVVIGFLASLAGLGGLVDKVTGVVRKIRQRINNAIVKFWNFVKGKAKGLLGKIGFGDKKEKKKKGEDLRTTEEKKRDLEEGVREGTQLLKDNSLTSKEREKRLENIKQTYDLKELKIVTDKVERDKATVHIHGEVNPTLNGNRIVVDFDSGNPLYIIERNKLIKISGGQDKLDKINLMIQGNSSKLKDEYAEVRTALDALDSGRLSVSIGVDVFLDKGGLIKFTEIDVLTEEEMIEVKNKTIFSDAKKLSGDAYDQWLKLRDIFNDKRTVYDKNGNVIIPPKKWVYQVTIDNIDPRLKKWLLSKGMTEVREGK</sequence>
<accession>A0A202BWN9</accession>
<reference evidence="3" key="1">
    <citation type="submission" date="2017-02" db="EMBL/GenBank/DDBJ databases">
        <authorList>
            <person name="Tetz G."/>
            <person name="Tetz V."/>
        </authorList>
    </citation>
    <scope>NUCLEOTIDE SEQUENCE [LARGE SCALE GENOMIC DNA]</scope>
    <source>
        <strain evidence="3">VT16-26</strain>
    </source>
</reference>
<dbReference type="Proteomes" id="UP000196355">
    <property type="component" value="Unassembled WGS sequence"/>
</dbReference>
<dbReference type="EMBL" id="MVAG01000128">
    <property type="protein sequence ID" value="OVE55795.1"/>
    <property type="molecule type" value="Genomic_DNA"/>
</dbReference>
<proteinExistence type="predicted"/>
<name>A0A202BWN9_9FLAO</name>
<comment type="caution">
    <text evidence="2">The sequence shown here is derived from an EMBL/GenBank/DDBJ whole genome shotgun (WGS) entry which is preliminary data.</text>
</comment>
<evidence type="ECO:0000313" key="2">
    <source>
        <dbReference type="EMBL" id="OVE55795.1"/>
    </source>
</evidence>
<feature type="region of interest" description="Disordered" evidence="1">
    <location>
        <begin position="183"/>
        <end position="203"/>
    </location>
</feature>
<evidence type="ECO:0000313" key="3">
    <source>
        <dbReference type="Proteomes" id="UP000196355"/>
    </source>
</evidence>